<dbReference type="STRING" id="391625.PPSIR1_27638"/>
<dbReference type="Proteomes" id="UP000005801">
    <property type="component" value="Unassembled WGS sequence"/>
</dbReference>
<keyword evidence="2" id="KW-0378">Hydrolase</keyword>
<keyword evidence="3" id="KW-1185">Reference proteome</keyword>
<gene>
    <name evidence="2" type="ORF">PPSIR1_27638</name>
</gene>
<dbReference type="InterPro" id="IPR029058">
    <property type="entry name" value="AB_hydrolase_fold"/>
</dbReference>
<dbReference type="InterPro" id="IPR022742">
    <property type="entry name" value="Hydrolase_4"/>
</dbReference>
<dbReference type="AlphaFoldDB" id="A6GEF6"/>
<organism evidence="2 3">
    <name type="scientific">Plesiocystis pacifica SIR-1</name>
    <dbReference type="NCBI Taxonomy" id="391625"/>
    <lineage>
        <taxon>Bacteria</taxon>
        <taxon>Pseudomonadati</taxon>
        <taxon>Myxococcota</taxon>
        <taxon>Polyangia</taxon>
        <taxon>Nannocystales</taxon>
        <taxon>Nannocystaceae</taxon>
        <taxon>Plesiocystis</taxon>
    </lineage>
</organism>
<proteinExistence type="predicted"/>
<name>A6GEF6_9BACT</name>
<dbReference type="EMBL" id="ABCS01000082">
    <property type="protein sequence ID" value="EDM75728.1"/>
    <property type="molecule type" value="Genomic_DNA"/>
</dbReference>
<accession>A6GEF6</accession>
<evidence type="ECO:0000313" key="3">
    <source>
        <dbReference type="Proteomes" id="UP000005801"/>
    </source>
</evidence>
<dbReference type="eggNOG" id="COG2267">
    <property type="taxonomic scope" value="Bacteria"/>
</dbReference>
<dbReference type="OrthoDB" id="9806902at2"/>
<dbReference type="RefSeq" id="WP_006975096.1">
    <property type="nucleotide sequence ID" value="NZ_ABCS01000082.1"/>
</dbReference>
<dbReference type="SUPFAM" id="SSF53474">
    <property type="entry name" value="alpha/beta-Hydrolases"/>
    <property type="match status" value="1"/>
</dbReference>
<dbReference type="Pfam" id="PF12146">
    <property type="entry name" value="Hydrolase_4"/>
    <property type="match status" value="1"/>
</dbReference>
<comment type="caution">
    <text evidence="2">The sequence shown here is derived from an EMBL/GenBank/DDBJ whole genome shotgun (WGS) entry which is preliminary data.</text>
</comment>
<sequence>MTEELTLTAKDGQELFVYRWLPPEGSELRATVQIAHGMAEHGVRYERLARALNAEGYVVYANDHRGHGKSAGGDANLGWGGEDSWRACADDLGTIGAHIAEQHPDLPRVLFGHSMGSFMTLTYLFEHSAKVDVAVLSGTSNGGDLLQKAGRVVAKLERLRQGPRGKSKLLAFLSFGSFNNAFKPARTDFDWLSKDEAEVDEYVADPWCGFDVTNQWWVDFLGGLIELGDDAKLRKIRADLPIYVFAGDQDPVGAQGKNVRALVDRLRATGHARVKQTLYPGGRHEMINERERDQVTRELIDWLGSTLETC</sequence>
<dbReference type="InterPro" id="IPR051044">
    <property type="entry name" value="MAG_DAG_Lipase"/>
</dbReference>
<dbReference type="PANTHER" id="PTHR11614">
    <property type="entry name" value="PHOSPHOLIPASE-RELATED"/>
    <property type="match status" value="1"/>
</dbReference>
<dbReference type="Gene3D" id="3.40.50.1820">
    <property type="entry name" value="alpha/beta hydrolase"/>
    <property type="match status" value="1"/>
</dbReference>
<dbReference type="GO" id="GO:0016787">
    <property type="term" value="F:hydrolase activity"/>
    <property type="evidence" value="ECO:0007669"/>
    <property type="project" value="UniProtKB-KW"/>
</dbReference>
<feature type="domain" description="Serine aminopeptidase S33" evidence="1">
    <location>
        <begin position="27"/>
        <end position="291"/>
    </location>
</feature>
<evidence type="ECO:0000259" key="1">
    <source>
        <dbReference type="Pfam" id="PF12146"/>
    </source>
</evidence>
<reference evidence="2 3" key="1">
    <citation type="submission" date="2007-06" db="EMBL/GenBank/DDBJ databases">
        <authorList>
            <person name="Shimkets L."/>
            <person name="Ferriera S."/>
            <person name="Johnson J."/>
            <person name="Kravitz S."/>
            <person name="Beeson K."/>
            <person name="Sutton G."/>
            <person name="Rogers Y.-H."/>
            <person name="Friedman R."/>
            <person name="Frazier M."/>
            <person name="Venter J.C."/>
        </authorList>
    </citation>
    <scope>NUCLEOTIDE SEQUENCE [LARGE SCALE GENOMIC DNA]</scope>
    <source>
        <strain evidence="2 3">SIR-1</strain>
    </source>
</reference>
<protein>
    <submittedName>
        <fullName evidence="2">Hydrolase, alpha/beta fold family protein</fullName>
    </submittedName>
</protein>
<evidence type="ECO:0000313" key="2">
    <source>
        <dbReference type="EMBL" id="EDM75728.1"/>
    </source>
</evidence>